<name>A0ABR3LJZ9_9TELE</name>
<evidence type="ECO:0000256" key="1">
    <source>
        <dbReference type="SAM" id="MobiDB-lite"/>
    </source>
</evidence>
<keyword evidence="3" id="KW-1185">Reference proteome</keyword>
<protein>
    <submittedName>
        <fullName evidence="2">Uncharacterized protein</fullName>
    </submittedName>
</protein>
<feature type="compositionally biased region" description="Polar residues" evidence="1">
    <location>
        <begin position="42"/>
        <end position="62"/>
    </location>
</feature>
<reference evidence="2 3" key="1">
    <citation type="submission" date="2023-09" db="EMBL/GenBank/DDBJ databases">
        <authorList>
            <person name="Wang M."/>
        </authorList>
    </citation>
    <scope>NUCLEOTIDE SEQUENCE [LARGE SCALE GENOMIC DNA]</scope>
    <source>
        <strain evidence="2">GT-2023</strain>
        <tissue evidence="2">Liver</tissue>
    </source>
</reference>
<accession>A0ABR3LJZ9</accession>
<proteinExistence type="predicted"/>
<dbReference type="EMBL" id="JAYMGO010000021">
    <property type="protein sequence ID" value="KAL1253193.1"/>
    <property type="molecule type" value="Genomic_DNA"/>
</dbReference>
<comment type="caution">
    <text evidence="2">The sequence shown here is derived from an EMBL/GenBank/DDBJ whole genome shotgun (WGS) entry which is preliminary data.</text>
</comment>
<feature type="compositionally biased region" description="Polar residues" evidence="1">
    <location>
        <begin position="70"/>
        <end position="81"/>
    </location>
</feature>
<gene>
    <name evidence="2" type="ORF">QQF64_017886</name>
</gene>
<evidence type="ECO:0000313" key="3">
    <source>
        <dbReference type="Proteomes" id="UP001558613"/>
    </source>
</evidence>
<sequence length="235" mass="26860">MKTSLQRNSDWKEIKSTVIYAARLATLGTWRMLTLGTEFSSWAHSSEPTDNQRNRSKTLTELSSKDSLGKENQTAGDDQNTAEWSKYDTVVELKRPRDLKSTDIISAHEMCQEQVAPWEERNHSSFGEVEMPWVEFAYKETKYEDQLMMARFGDDLPTRYGGPAGAGRGGARAGGPSGGQRMYKQSMAQRARTMALYNPKQTKQNCFTVNRSLFIFSEDNVIRKYAKRITEWPYP</sequence>
<dbReference type="Proteomes" id="UP001558613">
    <property type="component" value="Unassembled WGS sequence"/>
</dbReference>
<organism evidence="2 3">
    <name type="scientific">Cirrhinus molitorella</name>
    <name type="common">mud carp</name>
    <dbReference type="NCBI Taxonomy" id="172907"/>
    <lineage>
        <taxon>Eukaryota</taxon>
        <taxon>Metazoa</taxon>
        <taxon>Chordata</taxon>
        <taxon>Craniata</taxon>
        <taxon>Vertebrata</taxon>
        <taxon>Euteleostomi</taxon>
        <taxon>Actinopterygii</taxon>
        <taxon>Neopterygii</taxon>
        <taxon>Teleostei</taxon>
        <taxon>Ostariophysi</taxon>
        <taxon>Cypriniformes</taxon>
        <taxon>Cyprinidae</taxon>
        <taxon>Labeoninae</taxon>
        <taxon>Labeonini</taxon>
        <taxon>Cirrhinus</taxon>
    </lineage>
</organism>
<evidence type="ECO:0000313" key="2">
    <source>
        <dbReference type="EMBL" id="KAL1253193.1"/>
    </source>
</evidence>
<feature type="region of interest" description="Disordered" evidence="1">
    <location>
        <begin position="42"/>
        <end position="81"/>
    </location>
</feature>